<name>A0A0H5R4M7_9EUKA</name>
<organism evidence="1">
    <name type="scientific">Spongospora subterranea</name>
    <dbReference type="NCBI Taxonomy" id="70186"/>
    <lineage>
        <taxon>Eukaryota</taxon>
        <taxon>Sar</taxon>
        <taxon>Rhizaria</taxon>
        <taxon>Endomyxa</taxon>
        <taxon>Phytomyxea</taxon>
        <taxon>Plasmodiophorida</taxon>
        <taxon>Plasmodiophoridae</taxon>
        <taxon>Spongospora</taxon>
    </lineage>
</organism>
<dbReference type="AlphaFoldDB" id="A0A0H5R4M7"/>
<accession>A0A0H5R4M7</accession>
<reference evidence="1" key="1">
    <citation type="submission" date="2015-04" db="EMBL/GenBank/DDBJ databases">
        <title>The genome sequence of the plant pathogenic Rhizarian Plasmodiophora brassicae reveals insights in its biotrophic life cycle and the origin of chitin synthesis.</title>
        <authorList>
            <person name="Schwelm A."/>
            <person name="Fogelqvist J."/>
            <person name="Knaust A."/>
            <person name="Julke S."/>
            <person name="Lilja T."/>
            <person name="Dhandapani V."/>
            <person name="Bonilla-Rosso G."/>
            <person name="Karlsson M."/>
            <person name="Shevchenko A."/>
            <person name="Choi S.R."/>
            <person name="Kim H.G."/>
            <person name="Park J.Y."/>
            <person name="Lim Y.P."/>
            <person name="Ludwig-Muller J."/>
            <person name="Dixelius C."/>
        </authorList>
    </citation>
    <scope>NUCLEOTIDE SEQUENCE</scope>
    <source>
        <tissue evidence="1">Potato root galls</tissue>
    </source>
</reference>
<evidence type="ECO:0000313" key="1">
    <source>
        <dbReference type="EMBL" id="CRZ03029.1"/>
    </source>
</evidence>
<proteinExistence type="predicted"/>
<dbReference type="EMBL" id="HACM01002587">
    <property type="protein sequence ID" value="CRZ03029.1"/>
    <property type="molecule type" value="Transcribed_RNA"/>
</dbReference>
<protein>
    <submittedName>
        <fullName evidence="1">Uncharacterized protein</fullName>
    </submittedName>
</protein>
<sequence>MTSLSDLWLECHSILAQQGLPDNGSSRTALDTVSDITTRISYHCPIPEQQFNIEIVLGLIRLLSQYSFQHHNALQAISVLETVYNVVVNVNSIQQSSLNFSLSRRLLLLSRPDISIPARPVFFAFFVICAVHLLSSSQRDIPYDVVIMRPPNQNSRKGVNQWYTPQLHASDRKPSDQFILREMNQFKRCIERCAEEWSCLPAEEAASVVSSLHSANISLQLAFAQVLLTSGDFSTAATVYNWMSGFHGFPLTEASFHLANGSPLQAINIIVHSIRTSQCEFLAHSVEPVSNTSEYLSGCVFECVYRRSLMVDHVRLLMACLHATSYPIYARLALCQYAWPAFDHEFARLVVEHVDGNTLLEFEQFRELIVNTEMNDKFLSLHRQGRLHMRLSTNEDTKAGRQLRGASRDLNMTNERDLEDHIVNLGNMWRSIGDILLSLILNDISTYFTPS</sequence>